<proteinExistence type="predicted"/>
<evidence type="ECO:0000313" key="2">
    <source>
        <dbReference type="Proteomes" id="UP000276953"/>
    </source>
</evidence>
<gene>
    <name evidence="1" type="ORF">EJ377_18190</name>
</gene>
<comment type="caution">
    <text evidence="1">The sequence shown here is derived from an EMBL/GenBank/DDBJ whole genome shotgun (WGS) entry which is preliminary data.</text>
</comment>
<dbReference type="EMBL" id="RYFC01000003">
    <property type="protein sequence ID" value="RTZ46306.1"/>
    <property type="molecule type" value="Genomic_DNA"/>
</dbReference>
<name>A0A3S0Q4L2_9FLAO</name>
<sequence length="87" mass="9845">MTPEDVNFIEESKYGWLPEETNSWGNSRTTAEIIYIFMNSGNHGQLLKQISYDHLGRSGSGSADKTTGYLKQAVYSDKVNKSWVRLP</sequence>
<evidence type="ECO:0000313" key="1">
    <source>
        <dbReference type="EMBL" id="RTZ46306.1"/>
    </source>
</evidence>
<dbReference type="Proteomes" id="UP000276953">
    <property type="component" value="Unassembled WGS sequence"/>
</dbReference>
<reference evidence="1 2" key="1">
    <citation type="submission" date="2018-12" db="EMBL/GenBank/DDBJ databases">
        <title>Draft Genome Sequence of Chryseobacterium arthrosphaerae strain ED882-96 Isolated from the Blood of a Patient with Liver Cirrhosis in Taiwan.</title>
        <authorList>
            <person name="Lin J.-N."/>
            <person name="Lai C.-H."/>
            <person name="Yang C.-H."/>
            <person name="Huang Y.-H."/>
        </authorList>
    </citation>
    <scope>NUCLEOTIDE SEQUENCE [LARGE SCALE GENOMIC DNA]</scope>
    <source>
        <strain evidence="1 2">ED882-96</strain>
    </source>
</reference>
<accession>A0A3S0Q4L2</accession>
<protein>
    <submittedName>
        <fullName evidence="1">Uncharacterized protein</fullName>
    </submittedName>
</protein>
<dbReference type="AlphaFoldDB" id="A0A3S0Q4L2"/>
<organism evidence="1 2">
    <name type="scientific">Chryseobacterium arthrosphaerae</name>
    <dbReference type="NCBI Taxonomy" id="651561"/>
    <lineage>
        <taxon>Bacteria</taxon>
        <taxon>Pseudomonadati</taxon>
        <taxon>Bacteroidota</taxon>
        <taxon>Flavobacteriia</taxon>
        <taxon>Flavobacteriales</taxon>
        <taxon>Weeksellaceae</taxon>
        <taxon>Chryseobacterium group</taxon>
        <taxon>Chryseobacterium</taxon>
    </lineage>
</organism>